<keyword evidence="6 7" id="KW-0472">Membrane</keyword>
<dbReference type="Pfam" id="PF19300">
    <property type="entry name" value="BPD_transp_1_N"/>
    <property type="match status" value="1"/>
</dbReference>
<dbReference type="CDD" id="cd06261">
    <property type="entry name" value="TM_PBP2"/>
    <property type="match status" value="1"/>
</dbReference>
<dbReference type="SUPFAM" id="SSF161098">
    <property type="entry name" value="MetI-like"/>
    <property type="match status" value="1"/>
</dbReference>
<comment type="similarity">
    <text evidence="7">Belongs to the binding-protein-dependent transport system permease family.</text>
</comment>
<evidence type="ECO:0000313" key="10">
    <source>
        <dbReference type="Proteomes" id="UP001265259"/>
    </source>
</evidence>
<dbReference type="PANTHER" id="PTHR43163:SF6">
    <property type="entry name" value="DIPEPTIDE TRANSPORT SYSTEM PERMEASE PROTEIN DPPB-RELATED"/>
    <property type="match status" value="1"/>
</dbReference>
<dbReference type="Pfam" id="PF00528">
    <property type="entry name" value="BPD_transp_1"/>
    <property type="match status" value="1"/>
</dbReference>
<evidence type="ECO:0000256" key="1">
    <source>
        <dbReference type="ARBA" id="ARBA00004651"/>
    </source>
</evidence>
<feature type="domain" description="ABC transmembrane type-1" evidence="8">
    <location>
        <begin position="95"/>
        <end position="300"/>
    </location>
</feature>
<dbReference type="RefSeq" id="WP_311689381.1">
    <property type="nucleotide sequence ID" value="NZ_JAVRHL010000001.1"/>
</dbReference>
<evidence type="ECO:0000256" key="5">
    <source>
        <dbReference type="ARBA" id="ARBA00022989"/>
    </source>
</evidence>
<keyword evidence="4 7" id="KW-0812">Transmembrane</keyword>
<protein>
    <submittedName>
        <fullName evidence="9">ABC transporter permease</fullName>
    </submittedName>
</protein>
<evidence type="ECO:0000256" key="3">
    <source>
        <dbReference type="ARBA" id="ARBA00022475"/>
    </source>
</evidence>
<feature type="transmembrane region" description="Helical" evidence="7">
    <location>
        <begin position="9"/>
        <end position="30"/>
    </location>
</feature>
<feature type="transmembrane region" description="Helical" evidence="7">
    <location>
        <begin position="99"/>
        <end position="122"/>
    </location>
</feature>
<sequence>MLRFLANRVLVAIPTLVLISIIVFSLQQLLPGDPALIIGGGEASPEVIAAIREEYGFNDPLVIQYFHWIGDIFRGDFGVSYRTRQPIGPMILDKIPVTVTLGAAAMLFSLVIGIPLGILAALGKGKGWDHAVTVFAMSGISIPNFWLGIMLILLFAVKLRWLPAGGFVPFTEDPIGCLRSIAMPSVVLGTALAAAMMRHTRSAMLNILQQDYVRTARSKGLAERVVIVRHAFLNALVPIITLATLQFGTLLAGAVLTEQVFSIPGLGKMVVDSVFNREYQAVQAVTLLSGVAFVAMNLLADILYFWANPKLRANR</sequence>
<feature type="transmembrane region" description="Helical" evidence="7">
    <location>
        <begin position="231"/>
        <end position="256"/>
    </location>
</feature>
<feature type="transmembrane region" description="Helical" evidence="7">
    <location>
        <begin position="284"/>
        <end position="307"/>
    </location>
</feature>
<dbReference type="InterPro" id="IPR035906">
    <property type="entry name" value="MetI-like_sf"/>
</dbReference>
<evidence type="ECO:0000256" key="2">
    <source>
        <dbReference type="ARBA" id="ARBA00022448"/>
    </source>
</evidence>
<accession>A0ABU3DD13</accession>
<comment type="subcellular location">
    <subcellularLocation>
        <location evidence="1 7">Cell membrane</location>
        <topology evidence="1 7">Multi-pass membrane protein</topology>
    </subcellularLocation>
</comment>
<reference evidence="9 10" key="1">
    <citation type="submission" date="2023-09" db="EMBL/GenBank/DDBJ databases">
        <authorList>
            <person name="Rey-Velasco X."/>
        </authorList>
    </citation>
    <scope>NUCLEOTIDE SEQUENCE [LARGE SCALE GENOMIC DNA]</scope>
    <source>
        <strain evidence="9 10">F158</strain>
    </source>
</reference>
<dbReference type="InterPro" id="IPR000515">
    <property type="entry name" value="MetI-like"/>
</dbReference>
<keyword evidence="3" id="KW-1003">Cell membrane</keyword>
<dbReference type="InterPro" id="IPR045621">
    <property type="entry name" value="BPD_transp_1_N"/>
</dbReference>
<evidence type="ECO:0000313" key="9">
    <source>
        <dbReference type="EMBL" id="MDT0681608.1"/>
    </source>
</evidence>
<comment type="caution">
    <text evidence="9">The sequence shown here is derived from an EMBL/GenBank/DDBJ whole genome shotgun (WGS) entry which is preliminary data.</text>
</comment>
<dbReference type="PROSITE" id="PS50928">
    <property type="entry name" value="ABC_TM1"/>
    <property type="match status" value="1"/>
</dbReference>
<proteinExistence type="inferred from homology"/>
<name>A0ABU3DD13_9RHOB</name>
<evidence type="ECO:0000256" key="7">
    <source>
        <dbReference type="RuleBase" id="RU363032"/>
    </source>
</evidence>
<organism evidence="9 10">
    <name type="scientific">Tropicimonas omnivorans</name>
    <dbReference type="NCBI Taxonomy" id="3075590"/>
    <lineage>
        <taxon>Bacteria</taxon>
        <taxon>Pseudomonadati</taxon>
        <taxon>Pseudomonadota</taxon>
        <taxon>Alphaproteobacteria</taxon>
        <taxon>Rhodobacterales</taxon>
        <taxon>Roseobacteraceae</taxon>
        <taxon>Tropicimonas</taxon>
    </lineage>
</organism>
<evidence type="ECO:0000259" key="8">
    <source>
        <dbReference type="PROSITE" id="PS50928"/>
    </source>
</evidence>
<evidence type="ECO:0000256" key="6">
    <source>
        <dbReference type="ARBA" id="ARBA00023136"/>
    </source>
</evidence>
<keyword evidence="5 7" id="KW-1133">Transmembrane helix</keyword>
<keyword evidence="2 7" id="KW-0813">Transport</keyword>
<feature type="transmembrane region" description="Helical" evidence="7">
    <location>
        <begin position="134"/>
        <end position="157"/>
    </location>
</feature>
<dbReference type="Proteomes" id="UP001265259">
    <property type="component" value="Unassembled WGS sequence"/>
</dbReference>
<evidence type="ECO:0000256" key="4">
    <source>
        <dbReference type="ARBA" id="ARBA00022692"/>
    </source>
</evidence>
<dbReference type="PANTHER" id="PTHR43163">
    <property type="entry name" value="DIPEPTIDE TRANSPORT SYSTEM PERMEASE PROTEIN DPPB-RELATED"/>
    <property type="match status" value="1"/>
</dbReference>
<gene>
    <name evidence="9" type="ORF">RM543_02840</name>
</gene>
<dbReference type="Gene3D" id="1.10.3720.10">
    <property type="entry name" value="MetI-like"/>
    <property type="match status" value="1"/>
</dbReference>
<dbReference type="EMBL" id="JAVRHL010000001">
    <property type="protein sequence ID" value="MDT0681608.1"/>
    <property type="molecule type" value="Genomic_DNA"/>
</dbReference>
<keyword evidence="10" id="KW-1185">Reference proteome</keyword>
<feature type="transmembrane region" description="Helical" evidence="7">
    <location>
        <begin position="177"/>
        <end position="197"/>
    </location>
</feature>